<keyword evidence="3" id="KW-1185">Reference proteome</keyword>
<name>K9YIR9_CYASC</name>
<dbReference type="BioCyc" id="CSTA292563:G1353-318-MONOMER"/>
<dbReference type="AlphaFoldDB" id="K9YIR9"/>
<accession>K9YIR9</accession>
<feature type="signal peptide" evidence="1">
    <location>
        <begin position="1"/>
        <end position="24"/>
    </location>
</feature>
<keyword evidence="1" id="KW-0732">Signal</keyword>
<dbReference type="EMBL" id="CP003940">
    <property type="protein sequence ID" value="AFZ46295.1"/>
    <property type="molecule type" value="Genomic_DNA"/>
</dbReference>
<evidence type="ECO:0000256" key="1">
    <source>
        <dbReference type="SAM" id="SignalP"/>
    </source>
</evidence>
<evidence type="ECO:0008006" key="4">
    <source>
        <dbReference type="Google" id="ProtNLM"/>
    </source>
</evidence>
<dbReference type="HOGENOM" id="CLU_1432389_0_0_3"/>
<reference evidence="3" key="1">
    <citation type="journal article" date="2013" name="Proc. Natl. Acad. Sci. U.S.A.">
        <title>Improving the coverage of the cyanobacterial phylum using diversity-driven genome sequencing.</title>
        <authorList>
            <person name="Shih P.M."/>
            <person name="Wu D."/>
            <person name="Latifi A."/>
            <person name="Axen S.D."/>
            <person name="Fewer D.P."/>
            <person name="Talla E."/>
            <person name="Calteau A."/>
            <person name="Cai F."/>
            <person name="Tandeau de Marsac N."/>
            <person name="Rippka R."/>
            <person name="Herdman M."/>
            <person name="Sivonen K."/>
            <person name="Coursin T."/>
            <person name="Laurent T."/>
            <person name="Goodwin L."/>
            <person name="Nolan M."/>
            <person name="Davenport K.W."/>
            <person name="Han C.S."/>
            <person name="Rubin E.M."/>
            <person name="Eisen J.A."/>
            <person name="Woyke T."/>
            <person name="Gugger M."/>
            <person name="Kerfeld C.A."/>
        </authorList>
    </citation>
    <scope>NUCLEOTIDE SEQUENCE [LARGE SCALE GENOMIC DNA]</scope>
    <source>
        <strain evidence="3">ATCC 29140 / PCC 7202</strain>
    </source>
</reference>
<protein>
    <recommendedName>
        <fullName evidence="4">SH3b domain-containing protein</fullName>
    </recommendedName>
</protein>
<gene>
    <name evidence="2" type="ordered locus">Cyast_0315</name>
</gene>
<dbReference type="KEGG" id="csn:Cyast_0315"/>
<organism evidence="2 3">
    <name type="scientific">Cyanobacterium stanieri (strain ATCC 29140 / PCC 7202)</name>
    <dbReference type="NCBI Taxonomy" id="292563"/>
    <lineage>
        <taxon>Bacteria</taxon>
        <taxon>Bacillati</taxon>
        <taxon>Cyanobacteriota</taxon>
        <taxon>Cyanophyceae</taxon>
        <taxon>Oscillatoriophycideae</taxon>
        <taxon>Chroococcales</taxon>
        <taxon>Geminocystaceae</taxon>
        <taxon>Cyanobacterium</taxon>
    </lineage>
</organism>
<feature type="chain" id="PRO_5003938807" description="SH3b domain-containing protein" evidence="1">
    <location>
        <begin position="25"/>
        <end position="189"/>
    </location>
</feature>
<dbReference type="STRING" id="292563.Cyast_0315"/>
<dbReference type="Proteomes" id="UP000010483">
    <property type="component" value="Chromosome"/>
</dbReference>
<evidence type="ECO:0000313" key="2">
    <source>
        <dbReference type="EMBL" id="AFZ46295.1"/>
    </source>
</evidence>
<evidence type="ECO:0000313" key="3">
    <source>
        <dbReference type="Proteomes" id="UP000010483"/>
    </source>
</evidence>
<sequence length="189" mass="21221">MNKGKLQCSLALIASLVMAENSQAAQKPEIDNNSQNPIPNNLFASRCPERMTTRSGGTIFTSHDFPQRYYRVTTSGGELRLRGTPGGNIVGGIPNGWEVYVARFDSTRRWAYVRHVSSPYYYGFYSAPNFNSDGWVSVDFLRYMGQFCDKPLIFSLTPETNLLGMADNSFPNDIALNLETEILDKLNQK</sequence>
<proteinExistence type="predicted"/>